<organism evidence="3 4">
    <name type="scientific">Chromobacterium sinusclupearum</name>
    <dbReference type="NCBI Taxonomy" id="2077146"/>
    <lineage>
        <taxon>Bacteria</taxon>
        <taxon>Pseudomonadati</taxon>
        <taxon>Pseudomonadota</taxon>
        <taxon>Betaproteobacteria</taxon>
        <taxon>Neisseriales</taxon>
        <taxon>Chromobacteriaceae</taxon>
        <taxon>Chromobacterium</taxon>
    </lineage>
</organism>
<dbReference type="CDD" id="cd06583">
    <property type="entry name" value="PGRP"/>
    <property type="match status" value="1"/>
</dbReference>
<evidence type="ECO:0000259" key="2">
    <source>
        <dbReference type="SMART" id="SM00701"/>
    </source>
</evidence>
<dbReference type="SUPFAM" id="SSF55846">
    <property type="entry name" value="N-acetylmuramoyl-L-alanine amidase-like"/>
    <property type="match status" value="1"/>
</dbReference>
<dbReference type="AlphaFoldDB" id="A0A2K4MJ66"/>
<gene>
    <name evidence="3" type="ORF">C2134_18235</name>
</gene>
<protein>
    <submittedName>
        <fullName evidence="3">N-acetylmuramoyl-L-alanine amidase</fullName>
    </submittedName>
</protein>
<dbReference type="EMBL" id="PPTF01000078">
    <property type="protein sequence ID" value="POA97136.1"/>
    <property type="molecule type" value="Genomic_DNA"/>
</dbReference>
<keyword evidence="4" id="KW-1185">Reference proteome</keyword>
<comment type="similarity">
    <text evidence="1">Belongs to the N-acetylmuramoyl-L-alanine amidase 2 family.</text>
</comment>
<evidence type="ECO:0000256" key="1">
    <source>
        <dbReference type="ARBA" id="ARBA00007553"/>
    </source>
</evidence>
<proteinExistence type="inferred from homology"/>
<evidence type="ECO:0000313" key="4">
    <source>
        <dbReference type="Proteomes" id="UP000236416"/>
    </source>
</evidence>
<dbReference type="SMART" id="SM00701">
    <property type="entry name" value="PGRP"/>
    <property type="match status" value="1"/>
</dbReference>
<dbReference type="Gene3D" id="3.40.80.10">
    <property type="entry name" value="Peptidoglycan recognition protein-like"/>
    <property type="match status" value="1"/>
</dbReference>
<comment type="caution">
    <text evidence="3">The sequence shown here is derived from an EMBL/GenBank/DDBJ whole genome shotgun (WGS) entry which is preliminary data.</text>
</comment>
<dbReference type="GO" id="GO:0008745">
    <property type="term" value="F:N-acetylmuramoyl-L-alanine amidase activity"/>
    <property type="evidence" value="ECO:0007669"/>
    <property type="project" value="InterPro"/>
</dbReference>
<dbReference type="PANTHER" id="PTHR11022">
    <property type="entry name" value="PEPTIDOGLYCAN RECOGNITION PROTEIN"/>
    <property type="match status" value="1"/>
</dbReference>
<name>A0A2K4MJ66_9NEIS</name>
<feature type="domain" description="Peptidoglycan recognition protein family" evidence="2">
    <location>
        <begin position="45"/>
        <end position="197"/>
    </location>
</feature>
<dbReference type="InterPro" id="IPR006619">
    <property type="entry name" value="PGRP_domain_met/bac"/>
</dbReference>
<sequence>MTKTYETKAQLVQAVNGTIPTTVITINDRAATREAIITATRRKGMDFVPRSDWAAHKNRSDKMVDDWNYTQIAIHHAGRSFSCGPAALQLQQIQEMQMDKPKAAADDIGYHYAIDCFGTVYEGRDIRFKGEHVHKYNTGVIGIVLLENLTTPEEGGDTVAKARTALEAIGMNQTPSVPAAQGETLEKFVSILKQYFNIAKLGGHREFPGQLGEGKICPGNIGLAFVHTLRAKTGLAAPG</sequence>
<evidence type="ECO:0000313" key="3">
    <source>
        <dbReference type="EMBL" id="POA97136.1"/>
    </source>
</evidence>
<reference evidence="3 4" key="1">
    <citation type="submission" date="2018-01" db="EMBL/GenBank/DDBJ databases">
        <title>Genomic Sequence of Chromobacterium MWU13-2610 from wild cranberry bogs within the Cape Cod National Seashore.</title>
        <authorList>
            <person name="O'Hara-Hanley K."/>
            <person name="Soby S."/>
            <person name="Harrison A."/>
        </authorList>
    </citation>
    <scope>NUCLEOTIDE SEQUENCE [LARGE SCALE GENOMIC DNA]</scope>
    <source>
        <strain evidence="3 4">MWU13-2610</strain>
    </source>
</reference>
<dbReference type="PANTHER" id="PTHR11022:SF41">
    <property type="entry name" value="PEPTIDOGLYCAN-RECOGNITION PROTEIN LC-RELATED"/>
    <property type="match status" value="1"/>
</dbReference>
<dbReference type="InterPro" id="IPR015510">
    <property type="entry name" value="PGRP"/>
</dbReference>
<dbReference type="Proteomes" id="UP000236416">
    <property type="component" value="Unassembled WGS sequence"/>
</dbReference>
<dbReference type="GO" id="GO:0008270">
    <property type="term" value="F:zinc ion binding"/>
    <property type="evidence" value="ECO:0007669"/>
    <property type="project" value="InterPro"/>
</dbReference>
<dbReference type="InterPro" id="IPR036505">
    <property type="entry name" value="Amidase/PGRP_sf"/>
</dbReference>
<accession>A0A2K4MJ66</accession>
<dbReference type="GO" id="GO:0009253">
    <property type="term" value="P:peptidoglycan catabolic process"/>
    <property type="evidence" value="ECO:0007669"/>
    <property type="project" value="InterPro"/>
</dbReference>
<dbReference type="RefSeq" id="WP_103321517.1">
    <property type="nucleotide sequence ID" value="NZ_PPTF01000078.1"/>
</dbReference>
<dbReference type="InterPro" id="IPR002502">
    <property type="entry name" value="Amidase_domain"/>
</dbReference>
<dbReference type="Pfam" id="PF01510">
    <property type="entry name" value="Amidase_2"/>
    <property type="match status" value="1"/>
</dbReference>